<keyword evidence="6" id="KW-1185">Reference proteome</keyword>
<feature type="compositionally biased region" description="Low complexity" evidence="2">
    <location>
        <begin position="1281"/>
        <end position="1300"/>
    </location>
</feature>
<organism evidence="5 6">
    <name type="scientific">Parthenolecanium corni</name>
    <dbReference type="NCBI Taxonomy" id="536013"/>
    <lineage>
        <taxon>Eukaryota</taxon>
        <taxon>Metazoa</taxon>
        <taxon>Ecdysozoa</taxon>
        <taxon>Arthropoda</taxon>
        <taxon>Hexapoda</taxon>
        <taxon>Insecta</taxon>
        <taxon>Pterygota</taxon>
        <taxon>Neoptera</taxon>
        <taxon>Paraneoptera</taxon>
        <taxon>Hemiptera</taxon>
        <taxon>Sternorrhyncha</taxon>
        <taxon>Coccoidea</taxon>
        <taxon>Coccidae</taxon>
        <taxon>Parthenolecanium</taxon>
    </lineage>
</organism>
<dbReference type="InterPro" id="IPR025220">
    <property type="entry name" value="NFRKB_WH_1"/>
</dbReference>
<dbReference type="GO" id="GO:0002020">
    <property type="term" value="F:protease binding"/>
    <property type="evidence" value="ECO:0007669"/>
    <property type="project" value="TreeGrafter"/>
</dbReference>
<reference evidence="5 6" key="1">
    <citation type="submission" date="2024-03" db="EMBL/GenBank/DDBJ databases">
        <title>Adaptation during the transition from Ophiocordyceps entomopathogen to insect associate is accompanied by gene loss and intensified selection.</title>
        <authorList>
            <person name="Ward C.M."/>
            <person name="Onetto C.A."/>
            <person name="Borneman A.R."/>
        </authorList>
    </citation>
    <scope>NUCLEOTIDE SEQUENCE [LARGE SCALE GENOMIC DNA]</scope>
    <source>
        <strain evidence="5">AWRI1</strain>
        <tissue evidence="5">Single Adult Female</tissue>
    </source>
</reference>
<feature type="domain" description="Nuclear factor related to kappa-B-binding protein winged helix-like" evidence="3">
    <location>
        <begin position="554"/>
        <end position="656"/>
    </location>
</feature>
<dbReference type="InterPro" id="IPR038106">
    <property type="entry name" value="NFRKB_winged_sf"/>
</dbReference>
<comment type="caution">
    <text evidence="5">The sequence shown here is derived from an EMBL/GenBank/DDBJ whole genome shotgun (WGS) entry which is preliminary data.</text>
</comment>
<evidence type="ECO:0000313" key="6">
    <source>
        <dbReference type="Proteomes" id="UP001367676"/>
    </source>
</evidence>
<dbReference type="PANTHER" id="PTHR13052">
    <property type="entry name" value="NFRKB-RELATED"/>
    <property type="match status" value="1"/>
</dbReference>
<dbReference type="InterPro" id="IPR057748">
    <property type="entry name" value="NFRKB_WH_2"/>
</dbReference>
<dbReference type="CDD" id="cd21865">
    <property type="entry name" value="DEUBAD_NFRKB"/>
    <property type="match status" value="1"/>
</dbReference>
<keyword evidence="1" id="KW-0175">Coiled coil</keyword>
<evidence type="ECO:0000313" key="5">
    <source>
        <dbReference type="EMBL" id="KAK7588204.1"/>
    </source>
</evidence>
<feature type="region of interest" description="Disordered" evidence="2">
    <location>
        <begin position="252"/>
        <end position="323"/>
    </location>
</feature>
<feature type="region of interest" description="Disordered" evidence="2">
    <location>
        <begin position="1586"/>
        <end position="1605"/>
    </location>
</feature>
<proteinExistence type="predicted"/>
<dbReference type="PANTHER" id="PTHR13052:SF3">
    <property type="entry name" value="NUCLEAR FACTOR RELATED TO KAPPA-B-BINDING PROTEIN"/>
    <property type="match status" value="1"/>
</dbReference>
<feature type="domain" description="Nuclear factor related to kappa-B-binding protein second winged helix" evidence="4">
    <location>
        <begin position="712"/>
        <end position="849"/>
    </location>
</feature>
<dbReference type="InterPro" id="IPR024867">
    <property type="entry name" value="NFRKB"/>
</dbReference>
<feature type="region of interest" description="Disordered" evidence="2">
    <location>
        <begin position="1274"/>
        <end position="1302"/>
    </location>
</feature>
<accession>A0AAN9TF49</accession>
<feature type="compositionally biased region" description="Polar residues" evidence="2">
    <location>
        <begin position="1591"/>
        <end position="1605"/>
    </location>
</feature>
<protein>
    <recommendedName>
        <fullName evidence="7">DEUBAD domain-containing protein</fullName>
    </recommendedName>
</protein>
<feature type="coiled-coil region" evidence="1">
    <location>
        <begin position="1208"/>
        <end position="1235"/>
    </location>
</feature>
<name>A0AAN9TF49_9HEMI</name>
<evidence type="ECO:0000256" key="2">
    <source>
        <dbReference type="SAM" id="MobiDB-lite"/>
    </source>
</evidence>
<dbReference type="Pfam" id="PF25793">
    <property type="entry name" value="WHD_2nd_NFRKB"/>
    <property type="match status" value="1"/>
</dbReference>
<dbReference type="Proteomes" id="UP001367676">
    <property type="component" value="Unassembled WGS sequence"/>
</dbReference>
<dbReference type="Pfam" id="PF14465">
    <property type="entry name" value="WHD_1st_NFRKB"/>
    <property type="match status" value="1"/>
</dbReference>
<dbReference type="Gene3D" id="1.10.10.2430">
    <property type="entry name" value="NFRKB winged helix-like domain"/>
    <property type="match status" value="1"/>
</dbReference>
<evidence type="ECO:0000256" key="1">
    <source>
        <dbReference type="SAM" id="Coils"/>
    </source>
</evidence>
<dbReference type="GO" id="GO:0031011">
    <property type="term" value="C:Ino80 complex"/>
    <property type="evidence" value="ECO:0007669"/>
    <property type="project" value="InterPro"/>
</dbReference>
<evidence type="ECO:0000259" key="4">
    <source>
        <dbReference type="Pfam" id="PF25793"/>
    </source>
</evidence>
<evidence type="ECO:0008006" key="7">
    <source>
        <dbReference type="Google" id="ProtNLM"/>
    </source>
</evidence>
<sequence length="1605" mass="178564">MEYYHFVFLSQFYALLGNNFFSSSFQQFLPNFGENDIEEKSCTLKRLFSGSEFRFGSNPLNDFCEKLNAGYYRSDIVRMQKLVMRAKYKHYLKKQRVYYYKVLKHCLLMRNKLLKSASDLPLGATLAAFPAEPTPTNMKRKIDRISLERRVKHRYFQELISVKKEMADSSDSSYDENYPEGFVPPPFTKKHRKQICMLEESFNSEFEQPVISTLSRPDSLDLSRLVLNVDNPFDMTEDKYKEMLKQYTKHRKNLYPNLKVQKKNKPNKNLVPAKPLKEVKPVRRRRPRKTPAPPKSSPQKTDQPIKTEPLLNEAFPKTSSEKTFDFSSTNAMDVKYDNIKIKNEVPDNFNVCDEKPNLLMHDEALLKEDLSMKEEQDNAVAALLKQEEEDAKVNEYIKNEEKPALLFDDFTQHPNGISSDKASGSDFLLTPESYNVALHSVVASNRSSFKKASENEKPVPVTETPTISEVENLTFESLSIETIADSSFTSLPVVTSGMAASVNTPALPRISPSVTDLDNVNVMDLGPLNIEDTEPPPSIEKPPPELIHNAHSSFFSLIREIICSTGDHRMDLKNLQKRVDTWYDNAVSPLNSWYTNQSWPSLLQNAVTFLAGQCPDDLLPQEYVPYVEYKSNLDIYQWIGAGRDSDAKLTVLCETWLKNKGEVAARVVEDESLLPFVLHDEYDFKREQRAMSPASTRYPTDWVVKPSSFEEKQDFRKQEKLRYQNPNTAFTYRIHGYQTVVGPVNMNHALPNNSKSIKGSSLLVENRPYFVTILALVQDAAARLPNGEGTRQDIVTLLKDSQYLSQNIMNCILHGAVTYSLERLQLESDPCVKYDARRKVWIYLHRSRTISDFETIDSVKPKPVRKTTICKLKKDFIPVGNVAAFKADGTPFATAFRITKEPKVAGVRAIKAAAPVSKVNETKTLKRLQPSGVAVSAATIGGTVRVIKDDKAKLMQSTTAVIQAVISDAKLAATSVESIVEATPSTLPLQSQPSVLSVQTSAPTTAAAAPQLLEGARAVVKVADLKNVMKATSVATAAAPKPTRPSIIKKTIIKDAVPISAAVKIEFNRSEVDFHHFEYPVFKYNCKVDKCEITYCRSSLRTEFSFSLVISTTTIRSVSVKGAKTFAQISPQQIVVIKQSDDGLSSDKKHAVLLKQVQASQAPHRITLASAATKGQRLTPVDPKANLVTSDTSPTSDTAVKTVEISKKELFEKQQKQLQQLLAKHQNEVKLQQSASSGVSVAKEGPTIAIQPKGLSKQMIVIKQNPAQIVAETQKVDEETTSQSPKLTQQPSQLQQSSPQAKPISSPLVILNKQQYQQQLQNSKHQIIQLSGQQLTAQQIQQMLLKQQHTIKRSGQQQIVMLKSDVQQQGQQIVMLKQQPQQTQQQLVMIKQSGQQNQKVQVKPTQPQIIQITNSGNIVTSIASDLTKTATSISTPRVQKIQTSVATTVTQTSKAVSAVGTGTSIAVSVSKPSLPTYAVVALGQQPKVFTQNSQNVQILTPAGNTVNSNQTVVLPTSSGALTLLQQGAVQQVLLPSNFNAGGMVNLKTLQGLKVIPISAQNAGVLKGQQVITRLVNSNAIRPVVLQEDRSLTPNNPTSNIPRPHQ</sequence>
<evidence type="ECO:0000259" key="3">
    <source>
        <dbReference type="Pfam" id="PF14465"/>
    </source>
</evidence>
<dbReference type="EMBL" id="JBBCAQ010000023">
    <property type="protein sequence ID" value="KAK7588204.1"/>
    <property type="molecule type" value="Genomic_DNA"/>
</dbReference>
<gene>
    <name evidence="5" type="ORF">V9T40_005449</name>
</gene>